<dbReference type="PANTHER" id="PTHR34477">
    <property type="entry name" value="UPF0213 PROTEIN YHBQ"/>
    <property type="match status" value="1"/>
</dbReference>
<protein>
    <submittedName>
        <fullName evidence="3">GIY-YIG nuclease family protein</fullName>
    </submittedName>
</protein>
<dbReference type="CDD" id="cd10448">
    <property type="entry name" value="GIY-YIG_unchar_3"/>
    <property type="match status" value="1"/>
</dbReference>
<dbReference type="PANTHER" id="PTHR34477:SF5">
    <property type="entry name" value="BSL5627 PROTEIN"/>
    <property type="match status" value="1"/>
</dbReference>
<comment type="similarity">
    <text evidence="1">Belongs to the UPF0213 family.</text>
</comment>
<evidence type="ECO:0000313" key="3">
    <source>
        <dbReference type="EMBL" id="UUX51635.1"/>
    </source>
</evidence>
<dbReference type="SUPFAM" id="SSF82771">
    <property type="entry name" value="GIY-YIG endonuclease"/>
    <property type="match status" value="1"/>
</dbReference>
<keyword evidence="4" id="KW-1185">Reference proteome</keyword>
<dbReference type="KEGG" id="naci:NUH88_08025"/>
<sequence>MQPHVYILASKRNGTLYIGVTSNLLKRVSEHRSGAVPGFTKRYDVKLLVYFEAHPSMDSAILREKQMKEWHRRWKLRRIEERNPQWRDLFIELI</sequence>
<evidence type="ECO:0000313" key="4">
    <source>
        <dbReference type="Proteomes" id="UP001060336"/>
    </source>
</evidence>
<reference evidence="3" key="1">
    <citation type="submission" date="2022-08" db="EMBL/GenBank/DDBJ databases">
        <title>Nisaea acidiphila sp. nov., isolated from a marine algal debris and emended description of the genus Nisaea Urios et al. 2008.</title>
        <authorList>
            <person name="Kwon K."/>
        </authorList>
    </citation>
    <scope>NUCLEOTIDE SEQUENCE</scope>
    <source>
        <strain evidence="3">MEBiC11861</strain>
    </source>
</reference>
<feature type="domain" description="GIY-YIG" evidence="2">
    <location>
        <begin position="1"/>
        <end position="77"/>
    </location>
</feature>
<dbReference type="AlphaFoldDB" id="A0A9J7AV50"/>
<gene>
    <name evidence="3" type="ORF">NUH88_08025</name>
</gene>
<name>A0A9J7AV50_9PROT</name>
<proteinExistence type="inferred from homology"/>
<dbReference type="EMBL" id="CP102480">
    <property type="protein sequence ID" value="UUX51635.1"/>
    <property type="molecule type" value="Genomic_DNA"/>
</dbReference>
<dbReference type="InterPro" id="IPR050190">
    <property type="entry name" value="UPF0213_domain"/>
</dbReference>
<dbReference type="PROSITE" id="PS50164">
    <property type="entry name" value="GIY_YIG"/>
    <property type="match status" value="1"/>
</dbReference>
<dbReference type="Gene3D" id="3.40.1440.10">
    <property type="entry name" value="GIY-YIG endonuclease"/>
    <property type="match status" value="1"/>
</dbReference>
<organism evidence="3 4">
    <name type="scientific">Nisaea acidiphila</name>
    <dbReference type="NCBI Taxonomy" id="1862145"/>
    <lineage>
        <taxon>Bacteria</taxon>
        <taxon>Pseudomonadati</taxon>
        <taxon>Pseudomonadota</taxon>
        <taxon>Alphaproteobacteria</taxon>
        <taxon>Rhodospirillales</taxon>
        <taxon>Thalassobaculaceae</taxon>
        <taxon>Nisaea</taxon>
    </lineage>
</organism>
<evidence type="ECO:0000259" key="2">
    <source>
        <dbReference type="PROSITE" id="PS50164"/>
    </source>
</evidence>
<accession>A0A9J7AV50</accession>
<dbReference type="SMART" id="SM00465">
    <property type="entry name" value="GIYc"/>
    <property type="match status" value="1"/>
</dbReference>
<dbReference type="InterPro" id="IPR000305">
    <property type="entry name" value="GIY-YIG_endonuc"/>
</dbReference>
<evidence type="ECO:0000256" key="1">
    <source>
        <dbReference type="ARBA" id="ARBA00007435"/>
    </source>
</evidence>
<dbReference type="RefSeq" id="WP_257771254.1">
    <property type="nucleotide sequence ID" value="NZ_CP102480.1"/>
</dbReference>
<dbReference type="Pfam" id="PF01541">
    <property type="entry name" value="GIY-YIG"/>
    <property type="match status" value="1"/>
</dbReference>
<dbReference type="Proteomes" id="UP001060336">
    <property type="component" value="Chromosome"/>
</dbReference>
<dbReference type="InterPro" id="IPR035901">
    <property type="entry name" value="GIY-YIG_endonuc_sf"/>
</dbReference>